<evidence type="ECO:0000256" key="2">
    <source>
        <dbReference type="SAM" id="MobiDB-lite"/>
    </source>
</evidence>
<accession>A0A1X7SSE3</accession>
<dbReference type="EnsemblMetazoa" id="Aqu2.1.04996_001">
    <property type="protein sequence ID" value="Aqu2.1.04996_001"/>
    <property type="gene ID" value="Aqu2.1.04996"/>
</dbReference>
<dbReference type="InParanoid" id="A0A1X7SSE3"/>
<feature type="compositionally biased region" description="Polar residues" evidence="2">
    <location>
        <begin position="24"/>
        <end position="34"/>
    </location>
</feature>
<dbReference type="AlphaFoldDB" id="A0A1X7SSE3"/>
<feature type="compositionally biased region" description="Basic and acidic residues" evidence="2">
    <location>
        <begin position="39"/>
        <end position="48"/>
    </location>
</feature>
<evidence type="ECO:0000313" key="3">
    <source>
        <dbReference type="EnsemblMetazoa" id="Aqu2.1.04996_001"/>
    </source>
</evidence>
<proteinExistence type="predicted"/>
<name>A0A1X7SSE3_AMPQE</name>
<feature type="region of interest" description="Disordered" evidence="2">
    <location>
        <begin position="1"/>
        <end position="48"/>
    </location>
</feature>
<keyword evidence="1" id="KW-0175">Coiled coil</keyword>
<protein>
    <submittedName>
        <fullName evidence="3">Uncharacterized protein</fullName>
    </submittedName>
</protein>
<sequence>EVRKRKQNEDHDGSSTSKRFKISGNDTTAETTFTYLPPDETRKRKLNEDQDDSLTIKKFKVFDNIDATETETTTEQKSSSSLIAKLQSEIQKIKNENETFKKQKKALILENERLKSLAKDHNAPVEQKEETEILQETETVHTCTYISKG</sequence>
<evidence type="ECO:0000256" key="1">
    <source>
        <dbReference type="SAM" id="Coils"/>
    </source>
</evidence>
<reference evidence="3" key="1">
    <citation type="submission" date="2017-05" db="UniProtKB">
        <authorList>
            <consortium name="EnsemblMetazoa"/>
        </authorList>
    </citation>
    <scope>IDENTIFICATION</scope>
</reference>
<feature type="coiled-coil region" evidence="1">
    <location>
        <begin position="76"/>
        <end position="117"/>
    </location>
</feature>
<organism evidence="3">
    <name type="scientific">Amphimedon queenslandica</name>
    <name type="common">Sponge</name>
    <dbReference type="NCBI Taxonomy" id="400682"/>
    <lineage>
        <taxon>Eukaryota</taxon>
        <taxon>Metazoa</taxon>
        <taxon>Porifera</taxon>
        <taxon>Demospongiae</taxon>
        <taxon>Heteroscleromorpha</taxon>
        <taxon>Haplosclerida</taxon>
        <taxon>Niphatidae</taxon>
        <taxon>Amphimedon</taxon>
    </lineage>
</organism>